<dbReference type="EMBL" id="CAAALY010109690">
    <property type="protein sequence ID" value="VEL30136.1"/>
    <property type="molecule type" value="Genomic_DNA"/>
</dbReference>
<evidence type="ECO:0000313" key="1">
    <source>
        <dbReference type="EMBL" id="VEL30136.1"/>
    </source>
</evidence>
<protein>
    <submittedName>
        <fullName evidence="1">Uncharacterized protein</fullName>
    </submittedName>
</protein>
<accession>A0A3S5A7X0</accession>
<gene>
    <name evidence="1" type="ORF">PXEA_LOCUS23576</name>
</gene>
<name>A0A3S5A7X0_9PLAT</name>
<organism evidence="1 2">
    <name type="scientific">Protopolystoma xenopodis</name>
    <dbReference type="NCBI Taxonomy" id="117903"/>
    <lineage>
        <taxon>Eukaryota</taxon>
        <taxon>Metazoa</taxon>
        <taxon>Spiralia</taxon>
        <taxon>Lophotrochozoa</taxon>
        <taxon>Platyhelminthes</taxon>
        <taxon>Monogenea</taxon>
        <taxon>Polyopisthocotylea</taxon>
        <taxon>Polystomatidea</taxon>
        <taxon>Polystomatidae</taxon>
        <taxon>Protopolystoma</taxon>
    </lineage>
</organism>
<dbReference type="AlphaFoldDB" id="A0A3S5A7X0"/>
<sequence length="88" mass="9610">MLSYPVASLRPLFFEDGVSSPPWRECLSTDRSHVGSDGQGRTRYVLTIGLQTVSGPCFPVQPIIVHFPHALEALHPELEPTSNPSPQG</sequence>
<reference evidence="1" key="1">
    <citation type="submission" date="2018-11" db="EMBL/GenBank/DDBJ databases">
        <authorList>
            <consortium name="Pathogen Informatics"/>
        </authorList>
    </citation>
    <scope>NUCLEOTIDE SEQUENCE</scope>
</reference>
<keyword evidence="2" id="KW-1185">Reference proteome</keyword>
<proteinExistence type="predicted"/>
<evidence type="ECO:0000313" key="2">
    <source>
        <dbReference type="Proteomes" id="UP000784294"/>
    </source>
</evidence>
<dbReference type="Proteomes" id="UP000784294">
    <property type="component" value="Unassembled WGS sequence"/>
</dbReference>
<comment type="caution">
    <text evidence="1">The sequence shown here is derived from an EMBL/GenBank/DDBJ whole genome shotgun (WGS) entry which is preliminary data.</text>
</comment>